<feature type="compositionally biased region" description="Basic and acidic residues" evidence="1">
    <location>
        <begin position="302"/>
        <end position="323"/>
    </location>
</feature>
<reference evidence="2" key="2">
    <citation type="submission" date="2025-09" db="UniProtKB">
        <authorList>
            <consortium name="Ensembl"/>
        </authorList>
    </citation>
    <scope>IDENTIFICATION</scope>
</reference>
<dbReference type="GO" id="GO:0042461">
    <property type="term" value="P:photoreceptor cell development"/>
    <property type="evidence" value="ECO:0007669"/>
    <property type="project" value="TreeGrafter"/>
</dbReference>
<sequence>MHSHLVRSPRDHPGLGYLSDDDIEKRVRVNKDGSLSMEMKVRFRLQNDETLHWSTEVRKSTGKTREYLQGHNIPYFSQVSDRSYSESENISAGEQDKSDITRHYQRNAEKPHCPHCCSHSNSATSAKSDTSATSRESKKSDLQTTESVGTGNAEEERGGRPQSTISVKSVKSVTSNISAKSNKSKSSVIPNKESDESHEDGNDVQETEKCAGSCNDGIEETTTTSSCVLAEESSEAEARASSAMSEISVTSKSSAKSSKSEVSKDKSEESNNEEISEGEMSAKSAKSKASAGSTKQKASQDLPKHNGDTCDEGHAEQETDERSTSCMSDKSAKSIISTRSSNPKSCDGSDRENISSYVEERPSSALSVKSAWSNVSAISIKSARSNTSAKSNMSKPTDVPAQDNAADPAEYTERFPSNKSTTSTKSEKSNPSALSTRSTGSAVPSQNCDDASDETDFEREIEGRSVSSMSIQSVESSISAKSNKSKCSGHAPAEESWDDLSLTTYNSDVVEKLHESTGTGESKSNVSKKKKSGPLEATDTGRRVTDNKSDNSSKCRHKTTDADDFELAPSSLPNASPTEVVNEWLKTIPTDSDMFDMEEFNENYDVQETGHTTEEIKGMDANENNVESATESTKDTEEEVMNSVPNNDCQTSTEAPNEDNTEQDDASKMFHSSVQVMKVLLNPKLDRCNSLPEISPVYGRKLSTSARGLLDCLVKLQLIDHDPKNANEKDERYQELMNILQSLWLCDRPESEHVLKEDQHHFLDDEFNHTSSSGVDVNSGSTVSGKSSDGVNCDVSQPHTAANALMTVQEVLEADTQWTHEREVEGMDEKNQKEDDPATDDTIRSNDSPRELPETPFSSNNSSENEGNGQNLPEEAEAECQDDTSSESPPLIHSAQLVKMISQDPNPVWVLTLLTKIEKQFMTHYINAMREFKARWNLVDDEQLDMMISELKTEVHKRIQTSIDRE</sequence>
<feature type="compositionally biased region" description="Basic and acidic residues" evidence="1">
    <location>
        <begin position="539"/>
        <end position="561"/>
    </location>
</feature>
<feature type="region of interest" description="Disordered" evidence="1">
    <location>
        <begin position="821"/>
        <end position="889"/>
    </location>
</feature>
<evidence type="ECO:0000256" key="1">
    <source>
        <dbReference type="SAM" id="MobiDB-lite"/>
    </source>
</evidence>
<feature type="compositionally biased region" description="Polar residues" evidence="1">
    <location>
        <begin position="622"/>
        <end position="631"/>
    </location>
</feature>
<reference evidence="2" key="1">
    <citation type="submission" date="2025-08" db="UniProtKB">
        <authorList>
            <consortium name="Ensembl"/>
        </authorList>
    </citation>
    <scope>IDENTIFICATION</scope>
</reference>
<feature type="compositionally biased region" description="Low complexity" evidence="1">
    <location>
        <begin position="465"/>
        <end position="482"/>
    </location>
</feature>
<feature type="compositionally biased region" description="Low complexity" evidence="1">
    <location>
        <begin position="163"/>
        <end position="187"/>
    </location>
</feature>
<feature type="compositionally biased region" description="Low complexity" evidence="1">
    <location>
        <begin position="239"/>
        <end position="257"/>
    </location>
</feature>
<proteinExistence type="predicted"/>
<organism evidence="2 3">
    <name type="scientific">Mastacembelus armatus</name>
    <name type="common">zig-zag eel</name>
    <dbReference type="NCBI Taxonomy" id="205130"/>
    <lineage>
        <taxon>Eukaryota</taxon>
        <taxon>Metazoa</taxon>
        <taxon>Chordata</taxon>
        <taxon>Craniata</taxon>
        <taxon>Vertebrata</taxon>
        <taxon>Euteleostomi</taxon>
        <taxon>Actinopterygii</taxon>
        <taxon>Neopterygii</taxon>
        <taxon>Teleostei</taxon>
        <taxon>Neoteleostei</taxon>
        <taxon>Acanthomorphata</taxon>
        <taxon>Anabantaria</taxon>
        <taxon>Synbranchiformes</taxon>
        <taxon>Mastacembelidae</taxon>
        <taxon>Mastacembelus</taxon>
    </lineage>
</organism>
<feature type="compositionally biased region" description="Polar residues" evidence="1">
    <location>
        <begin position="364"/>
        <end position="395"/>
    </location>
</feature>
<accession>A0A7N8WS33</accession>
<feature type="compositionally biased region" description="Basic and acidic residues" evidence="1">
    <location>
        <begin position="821"/>
        <end position="853"/>
    </location>
</feature>
<dbReference type="PANTHER" id="PTHR23005:SF3">
    <property type="entry name" value="RETINITIS PIGMENTOSA 1-LIKE 1 PROTEIN"/>
    <property type="match status" value="1"/>
</dbReference>
<dbReference type="PANTHER" id="PTHR23005">
    <property type="entry name" value="RETINITIS PIGMENTOSA 1 PROTEIN"/>
    <property type="match status" value="1"/>
</dbReference>
<feature type="compositionally biased region" description="Low complexity" evidence="1">
    <location>
        <begin position="858"/>
        <end position="869"/>
    </location>
</feature>
<dbReference type="Proteomes" id="UP000261640">
    <property type="component" value="Unplaced"/>
</dbReference>
<feature type="compositionally biased region" description="Low complexity" evidence="1">
    <location>
        <begin position="120"/>
        <end position="134"/>
    </location>
</feature>
<dbReference type="Ensembl" id="ENSMAMT00000068622.1">
    <property type="protein sequence ID" value="ENSMAMP00000040259.1"/>
    <property type="gene ID" value="ENSMAMG00000027102.1"/>
</dbReference>
<feature type="compositionally biased region" description="Polar residues" evidence="1">
    <location>
        <begin position="324"/>
        <end position="344"/>
    </location>
</feature>
<feature type="region of interest" description="Disordered" evidence="1">
    <location>
        <begin position="615"/>
        <end position="665"/>
    </location>
</feature>
<feature type="compositionally biased region" description="Basic and acidic residues" evidence="1">
    <location>
        <begin position="347"/>
        <end position="362"/>
    </location>
</feature>
<feature type="compositionally biased region" description="Polar residues" evidence="1">
    <location>
        <begin position="79"/>
        <end position="92"/>
    </location>
</feature>
<evidence type="ECO:0000313" key="2">
    <source>
        <dbReference type="Ensembl" id="ENSMAMP00000040259.1"/>
    </source>
</evidence>
<feature type="compositionally biased region" description="Basic and acidic residues" evidence="1">
    <location>
        <begin position="192"/>
        <end position="209"/>
    </location>
</feature>
<name>A0A7N8WS33_9TELE</name>
<feature type="region of interest" description="Disordered" evidence="1">
    <location>
        <begin position="79"/>
        <end position="98"/>
    </location>
</feature>
<feature type="compositionally biased region" description="Polar residues" evidence="1">
    <location>
        <begin position="643"/>
        <end position="655"/>
    </location>
</feature>
<dbReference type="GO" id="GO:0060041">
    <property type="term" value="P:retina development in camera-type eye"/>
    <property type="evidence" value="ECO:0007669"/>
    <property type="project" value="TreeGrafter"/>
</dbReference>
<feature type="compositionally biased region" description="Low complexity" evidence="1">
    <location>
        <begin position="278"/>
        <end position="299"/>
    </location>
</feature>
<feature type="compositionally biased region" description="Basic and acidic residues" evidence="1">
    <location>
        <begin position="258"/>
        <end position="269"/>
    </location>
</feature>
<feature type="region of interest" description="Disordered" evidence="1">
    <location>
        <begin position="769"/>
        <end position="793"/>
    </location>
</feature>
<dbReference type="GO" id="GO:0005930">
    <property type="term" value="C:axoneme"/>
    <property type="evidence" value="ECO:0007669"/>
    <property type="project" value="TreeGrafter"/>
</dbReference>
<keyword evidence="3" id="KW-1185">Reference proteome</keyword>
<feature type="compositionally biased region" description="Low complexity" evidence="1">
    <location>
        <begin position="417"/>
        <end position="432"/>
    </location>
</feature>
<feature type="compositionally biased region" description="Polar residues" evidence="1">
    <location>
        <begin position="433"/>
        <end position="449"/>
    </location>
</feature>
<dbReference type="AlphaFoldDB" id="A0A7N8WS33"/>
<feature type="compositionally biased region" description="Acidic residues" evidence="1">
    <location>
        <begin position="874"/>
        <end position="885"/>
    </location>
</feature>
<evidence type="ECO:0000313" key="3">
    <source>
        <dbReference type="Proteomes" id="UP000261640"/>
    </source>
</evidence>
<dbReference type="GeneTree" id="ENSGT00940000154242"/>
<protein>
    <submittedName>
        <fullName evidence="2">Uncharacterized protein</fullName>
    </submittedName>
</protein>
<dbReference type="GO" id="GO:0035082">
    <property type="term" value="P:axoneme assembly"/>
    <property type="evidence" value="ECO:0007669"/>
    <property type="project" value="TreeGrafter"/>
</dbReference>
<feature type="region of interest" description="Disordered" evidence="1">
    <location>
        <begin position="106"/>
        <end position="578"/>
    </location>
</feature>